<accession>A0A507BGM1</accession>
<comment type="caution">
    <text evidence="8">The sequence shown here is derived from an EMBL/GenBank/DDBJ whole genome shotgun (WGS) entry which is preliminary data.</text>
</comment>
<organism evidence="8 9">
    <name type="scientific">Thyridium curvatum</name>
    <dbReference type="NCBI Taxonomy" id="1093900"/>
    <lineage>
        <taxon>Eukaryota</taxon>
        <taxon>Fungi</taxon>
        <taxon>Dikarya</taxon>
        <taxon>Ascomycota</taxon>
        <taxon>Pezizomycotina</taxon>
        <taxon>Sordariomycetes</taxon>
        <taxon>Sordariomycetidae</taxon>
        <taxon>Thyridiales</taxon>
        <taxon>Thyridiaceae</taxon>
        <taxon>Thyridium</taxon>
    </lineage>
</organism>
<dbReference type="RefSeq" id="XP_031000354.1">
    <property type="nucleotide sequence ID" value="XM_031136696.1"/>
</dbReference>
<dbReference type="GO" id="GO:0051213">
    <property type="term" value="F:dioxygenase activity"/>
    <property type="evidence" value="ECO:0007669"/>
    <property type="project" value="UniProtKB-KW"/>
</dbReference>
<dbReference type="InParanoid" id="A0A507BGM1"/>
<evidence type="ECO:0000256" key="5">
    <source>
        <dbReference type="ARBA" id="ARBA00023002"/>
    </source>
</evidence>
<dbReference type="PANTHER" id="PTHR43779:SF2">
    <property type="entry name" value="ALPHA-KETOGLUTARATE-DEPENDENT XANTHINE DIOXYGENASE XAN1"/>
    <property type="match status" value="1"/>
</dbReference>
<dbReference type="GO" id="GO:0046872">
    <property type="term" value="F:metal ion binding"/>
    <property type="evidence" value="ECO:0007669"/>
    <property type="project" value="UniProtKB-KW"/>
</dbReference>
<evidence type="ECO:0000256" key="4">
    <source>
        <dbReference type="ARBA" id="ARBA00022964"/>
    </source>
</evidence>
<dbReference type="SUPFAM" id="SSF51197">
    <property type="entry name" value="Clavaminate synthase-like"/>
    <property type="match status" value="2"/>
</dbReference>
<dbReference type="Proteomes" id="UP000319257">
    <property type="component" value="Unassembled WGS sequence"/>
</dbReference>
<dbReference type="EMBL" id="SKBQ01000010">
    <property type="protein sequence ID" value="TPX18643.1"/>
    <property type="molecule type" value="Genomic_DNA"/>
</dbReference>
<feature type="domain" description="TauD/TfdA-like" evidence="7">
    <location>
        <begin position="391"/>
        <end position="629"/>
    </location>
</feature>
<evidence type="ECO:0000259" key="7">
    <source>
        <dbReference type="Pfam" id="PF02668"/>
    </source>
</evidence>
<evidence type="ECO:0000313" key="8">
    <source>
        <dbReference type="EMBL" id="TPX18643.1"/>
    </source>
</evidence>
<sequence length="683" mass="77074">MVVTSVITEETTDVHIVSEKVVFNLPHAEKTTGRVVPMDHGPNSKVDFGASVYGIDLNNFTDADFELISDALHKHKMLVFKEQPKMLAPQQQYRLTASFDPNETTGGFAHGADPYLTSHKGLKIYGIPKRPAIPVQPQVHILGRGPLPKEHYGFPPDFQVQGIDHEEFHLPPHIPAEEREAGASRFYQWHFDGSLYSIPPPRVGCLLAVRTPKGPDVTVRWDDGTGTEMKIAPGSTAMVAGSRALELLDGETREIVMNSRIEYAPHAFVWMSTAHSARLGHLLETEGLEKPLDQLPPWDKDKVCIYPMVWTNPKTGEKSLQVHGQGAFKLYLKDSPDGEERVVDDLKEVREFMNKLMRPVLEPENIYAHRHEEQDVILWYNRALWHSIRLRKLSDQIYKGVGFELIRGLEPAKYTPKQSLIVYAGVSSHVYSQRGFVDVTAKGVVAHIVNVQAGGKGPDTTAPAFTQIPLSFHTDNCEVMAFFYMELAESGGDTLLSSLWQTYNELAAHRPEVLRTLARPWVFDSFKSYDFQPPRHVRPLQRLDSDKVPILIRFSRYGILGWQRQRNPDLPAPTEDQIEAADAIQFIAMKNAFKLSPKKGDLLFANDMALVHAREGFDDGGDVSKRHLIKMHFRDPDQGWGLPESVENEWKTVYRSSELGGSRQEIWDIFHQPGLEEMSSVNG</sequence>
<evidence type="ECO:0000256" key="1">
    <source>
        <dbReference type="ARBA" id="ARBA00001954"/>
    </source>
</evidence>
<reference evidence="8 9" key="1">
    <citation type="submission" date="2019-06" db="EMBL/GenBank/DDBJ databases">
        <title>Draft genome sequence of the filamentous fungus Phialemoniopsis curvata isolated from diesel fuel.</title>
        <authorList>
            <person name="Varaljay V.A."/>
            <person name="Lyon W.J."/>
            <person name="Crouch A.L."/>
            <person name="Drake C.E."/>
            <person name="Hollomon J.M."/>
            <person name="Nadeau L.J."/>
            <person name="Nunn H.S."/>
            <person name="Stevenson B.S."/>
            <person name="Bojanowski C.L."/>
            <person name="Crookes-Goodson W.J."/>
        </authorList>
    </citation>
    <scope>NUCLEOTIDE SEQUENCE [LARGE SCALE GENOMIC DNA]</scope>
    <source>
        <strain evidence="8 9">D216</strain>
    </source>
</reference>
<dbReference type="OrthoDB" id="93019at2759"/>
<dbReference type="InterPro" id="IPR051178">
    <property type="entry name" value="TfdA_dioxygenase"/>
</dbReference>
<keyword evidence="4" id="KW-0223">Dioxygenase</keyword>
<keyword evidence="3" id="KW-0479">Metal-binding</keyword>
<feature type="domain" description="TauD/TfdA-like" evidence="7">
    <location>
        <begin position="47"/>
        <end position="387"/>
    </location>
</feature>
<dbReference type="Pfam" id="PF02668">
    <property type="entry name" value="TauD"/>
    <property type="match status" value="2"/>
</dbReference>
<proteinExistence type="inferred from homology"/>
<dbReference type="AlphaFoldDB" id="A0A507BGM1"/>
<dbReference type="Gene3D" id="3.60.130.10">
    <property type="entry name" value="Clavaminate synthase-like"/>
    <property type="match status" value="2"/>
</dbReference>
<dbReference type="InterPro" id="IPR042098">
    <property type="entry name" value="TauD-like_sf"/>
</dbReference>
<dbReference type="STRING" id="1093900.A0A507BGM1"/>
<comment type="similarity">
    <text evidence="2">Belongs to the TfdA dioxygenase family.</text>
</comment>
<evidence type="ECO:0000256" key="6">
    <source>
        <dbReference type="ARBA" id="ARBA00023004"/>
    </source>
</evidence>
<gene>
    <name evidence="8" type="ORF">E0L32_002500</name>
</gene>
<dbReference type="GeneID" id="41969947"/>
<name>A0A507BGM1_9PEZI</name>
<dbReference type="InterPro" id="IPR003819">
    <property type="entry name" value="TauD/TfdA-like"/>
</dbReference>
<evidence type="ECO:0000313" key="9">
    <source>
        <dbReference type="Proteomes" id="UP000319257"/>
    </source>
</evidence>
<evidence type="ECO:0000256" key="2">
    <source>
        <dbReference type="ARBA" id="ARBA00005896"/>
    </source>
</evidence>
<evidence type="ECO:0000256" key="3">
    <source>
        <dbReference type="ARBA" id="ARBA00022723"/>
    </source>
</evidence>
<keyword evidence="6" id="KW-0408">Iron</keyword>
<keyword evidence="9" id="KW-1185">Reference proteome</keyword>
<keyword evidence="5" id="KW-0560">Oxidoreductase</keyword>
<comment type="cofactor">
    <cofactor evidence="1">
        <name>Fe(2+)</name>
        <dbReference type="ChEBI" id="CHEBI:29033"/>
    </cofactor>
</comment>
<protein>
    <recommendedName>
        <fullName evidence="7">TauD/TfdA-like domain-containing protein</fullName>
    </recommendedName>
</protein>
<dbReference type="PANTHER" id="PTHR43779">
    <property type="entry name" value="DIOXYGENASE RV0097-RELATED"/>
    <property type="match status" value="1"/>
</dbReference>